<dbReference type="SUPFAM" id="SSF161070">
    <property type="entry name" value="SNF-like"/>
    <property type="match status" value="1"/>
</dbReference>
<feature type="transmembrane region" description="Helical" evidence="6">
    <location>
        <begin position="149"/>
        <end position="170"/>
    </location>
</feature>
<keyword evidence="4 6" id="KW-1133">Transmembrane helix</keyword>
<feature type="transmembrane region" description="Helical" evidence="6">
    <location>
        <begin position="373"/>
        <end position="400"/>
    </location>
</feature>
<dbReference type="InterPro" id="IPR000175">
    <property type="entry name" value="Na/ntran_symport"/>
</dbReference>
<keyword evidence="2" id="KW-0813">Transport</keyword>
<dbReference type="EMBL" id="AGDV01000012">
    <property type="protein sequence ID" value="EMB33318.1"/>
    <property type="molecule type" value="Genomic_DNA"/>
</dbReference>
<keyword evidence="5 6" id="KW-0472">Membrane</keyword>
<keyword evidence="3 6" id="KW-0812">Transmembrane</keyword>
<feature type="transmembrane region" description="Helical" evidence="6">
    <location>
        <begin position="41"/>
        <end position="63"/>
    </location>
</feature>
<evidence type="ECO:0008006" key="8">
    <source>
        <dbReference type="Google" id="ProtNLM"/>
    </source>
</evidence>
<evidence type="ECO:0000256" key="1">
    <source>
        <dbReference type="ARBA" id="ARBA00004141"/>
    </source>
</evidence>
<gene>
    <name evidence="7" type="ORF">HMPREF9726_01679</name>
</gene>
<proteinExistence type="predicted"/>
<feature type="transmembrane region" description="Helical" evidence="6">
    <location>
        <begin position="15"/>
        <end position="35"/>
    </location>
</feature>
<accession>A0A0E2E631</accession>
<dbReference type="AlphaFoldDB" id="A0A0E2E631"/>
<evidence type="ECO:0000256" key="5">
    <source>
        <dbReference type="ARBA" id="ARBA00023136"/>
    </source>
</evidence>
<feature type="transmembrane region" description="Helical" evidence="6">
    <location>
        <begin position="302"/>
        <end position="325"/>
    </location>
</feature>
<dbReference type="Pfam" id="PF00209">
    <property type="entry name" value="SNF"/>
    <property type="match status" value="2"/>
</dbReference>
<sequence>MANTESKRDQFNSKWGFILACIGSAVGMGNIWLFPFRVGQFGGAAFLIPYIIFVAVIGYTGVVEEMCFGRAMKTGPHGAFLKATRMRGSEAGNYIGWIPVIGSLGIAIGYTVVVGWIIRFAVGAFTGSMLAAENSGAYFGTIAGPLSSLPWHIIAIAFSFFVMVAGVSAGIEKINKIMMPTFFTLFIILAIRVATLPKALDGYKFLFKTDWSALANIKTWVFALGQAFFSLSLAGSGTVVYGSYLNDSEDARTSAKYTAIFDTLAAMIAALVIIPAVFAYGLEPAAGPPLMFITMPMIFKEMPAGTLFSIIFFIAVLFAGITSLINLYETPVELMQQKFNLSRKAALAIVLGLGFAVGLVVEDGNVLGTWMDVISIYIIPLGALLAGVMFFWVAGKDFVLDEVSKGRLKRVGDSYSIQGKYIYCGLTLIVYILGIFYGGIG</sequence>
<evidence type="ECO:0000313" key="7">
    <source>
        <dbReference type="EMBL" id="EMB33318.1"/>
    </source>
</evidence>
<dbReference type="InterPro" id="IPR047218">
    <property type="entry name" value="YocR/YhdH-like"/>
</dbReference>
<dbReference type="PANTHER" id="PTHR42948">
    <property type="entry name" value="TRANSPORTER"/>
    <property type="match status" value="1"/>
</dbReference>
<dbReference type="HOGENOM" id="CLU_006855_3_0_12"/>
<feature type="transmembrane region" description="Helical" evidence="6">
    <location>
        <begin position="220"/>
        <end position="245"/>
    </location>
</feature>
<dbReference type="GO" id="GO:0016020">
    <property type="term" value="C:membrane"/>
    <property type="evidence" value="ECO:0007669"/>
    <property type="project" value="UniProtKB-SubCell"/>
</dbReference>
<comment type="subcellular location">
    <subcellularLocation>
        <location evidence="1">Membrane</location>
        <topology evidence="1">Multi-pass membrane protein</topology>
    </subcellularLocation>
</comment>
<dbReference type="RefSeq" id="WP_002684841.1">
    <property type="nucleotide sequence ID" value="NZ_CM001795.1"/>
</dbReference>
<dbReference type="NCBIfam" id="NF037979">
    <property type="entry name" value="Na_transp"/>
    <property type="match status" value="1"/>
</dbReference>
<dbReference type="CDD" id="cd10336">
    <property type="entry name" value="SLC6sbd_Tyt1-Like"/>
    <property type="match status" value="1"/>
</dbReference>
<feature type="transmembrane region" description="Helical" evidence="6">
    <location>
        <begin position="182"/>
        <end position="200"/>
    </location>
</feature>
<evidence type="ECO:0000256" key="3">
    <source>
        <dbReference type="ARBA" id="ARBA00022692"/>
    </source>
</evidence>
<comment type="caution">
    <text evidence="7">The sequence shown here is derived from an EMBL/GenBank/DDBJ whole genome shotgun (WGS) entry which is preliminary data.</text>
</comment>
<feature type="transmembrane region" description="Helical" evidence="6">
    <location>
        <begin position="257"/>
        <end position="282"/>
    </location>
</feature>
<dbReference type="Proteomes" id="UP000011705">
    <property type="component" value="Chromosome"/>
</dbReference>
<feature type="transmembrane region" description="Helical" evidence="6">
    <location>
        <begin position="345"/>
        <end position="361"/>
    </location>
</feature>
<dbReference type="PROSITE" id="PS50267">
    <property type="entry name" value="NA_NEUROTRAN_SYMP_3"/>
    <property type="match status" value="1"/>
</dbReference>
<feature type="transmembrane region" description="Helical" evidence="6">
    <location>
        <begin position="421"/>
        <end position="440"/>
    </location>
</feature>
<dbReference type="PANTHER" id="PTHR42948:SF1">
    <property type="entry name" value="TRANSPORTER"/>
    <property type="match status" value="1"/>
</dbReference>
<evidence type="ECO:0000256" key="4">
    <source>
        <dbReference type="ARBA" id="ARBA00022989"/>
    </source>
</evidence>
<feature type="transmembrane region" description="Helical" evidence="6">
    <location>
        <begin position="94"/>
        <end position="118"/>
    </location>
</feature>
<dbReference type="PRINTS" id="PR00176">
    <property type="entry name" value="NANEUSMPORT"/>
</dbReference>
<evidence type="ECO:0000256" key="2">
    <source>
        <dbReference type="ARBA" id="ARBA00022448"/>
    </source>
</evidence>
<dbReference type="InterPro" id="IPR037272">
    <property type="entry name" value="SNS_sf"/>
</dbReference>
<organism evidence="7">
    <name type="scientific">Treponema denticola H-22</name>
    <dbReference type="NCBI Taxonomy" id="999432"/>
    <lineage>
        <taxon>Bacteria</taxon>
        <taxon>Pseudomonadati</taxon>
        <taxon>Spirochaetota</taxon>
        <taxon>Spirochaetia</taxon>
        <taxon>Spirochaetales</taxon>
        <taxon>Treponemataceae</taxon>
        <taxon>Treponema</taxon>
    </lineage>
</organism>
<protein>
    <recommendedName>
        <fullName evidence="8">NSS family neurotransmitter:Na+ symporter</fullName>
    </recommendedName>
</protein>
<name>A0A0E2E631_TREDN</name>
<dbReference type="PATRIC" id="fig|999432.5.peg.1741"/>
<reference evidence="7" key="1">
    <citation type="submission" date="2012-01" db="EMBL/GenBank/DDBJ databases">
        <title>The Genome Sequence of Treponema denticola H-22.</title>
        <authorList>
            <consortium name="The Broad Institute Genome Sequencing Platform"/>
            <person name="Earl A."/>
            <person name="Ward D."/>
            <person name="Feldgarden M."/>
            <person name="Gevers D."/>
            <person name="Blanton J.M."/>
            <person name="Fenno C.J."/>
            <person name="Baranova O.V."/>
            <person name="Mathney J."/>
            <person name="Dewhirst F.E."/>
            <person name="Izard J."/>
            <person name="Young S.K."/>
            <person name="Zeng Q."/>
            <person name="Gargeya S."/>
            <person name="Fitzgerald M."/>
            <person name="Haas B."/>
            <person name="Abouelleil A."/>
            <person name="Alvarado L."/>
            <person name="Arachchi H.M."/>
            <person name="Berlin A."/>
            <person name="Chapman S.B."/>
            <person name="Gearin G."/>
            <person name="Goldberg J."/>
            <person name="Griggs A."/>
            <person name="Gujja S."/>
            <person name="Hansen M."/>
            <person name="Heiman D."/>
            <person name="Howarth C."/>
            <person name="Larimer J."/>
            <person name="Lui A."/>
            <person name="MacDonald P.J.P."/>
            <person name="McCowen C."/>
            <person name="Montmayeur A."/>
            <person name="Murphy C."/>
            <person name="Neiman D."/>
            <person name="Pearson M."/>
            <person name="Priest M."/>
            <person name="Roberts A."/>
            <person name="Saif S."/>
            <person name="Shea T."/>
            <person name="Sisk P."/>
            <person name="Stolte C."/>
            <person name="Sykes S."/>
            <person name="Wortman J."/>
            <person name="Nusbaum C."/>
            <person name="Birren B."/>
        </authorList>
    </citation>
    <scope>NUCLEOTIDE SEQUENCE [LARGE SCALE GENOMIC DNA]</scope>
    <source>
        <strain evidence="7">H-22</strain>
    </source>
</reference>
<evidence type="ECO:0000256" key="6">
    <source>
        <dbReference type="SAM" id="Phobius"/>
    </source>
</evidence>